<dbReference type="Proteomes" id="UP000035682">
    <property type="component" value="Unplaced"/>
</dbReference>
<dbReference type="RefSeq" id="XP_024507883.1">
    <property type="nucleotide sequence ID" value="XM_024654520.1"/>
</dbReference>
<organism evidence="1">
    <name type="scientific">Strongyloides ratti</name>
    <name type="common">Parasitic roundworm</name>
    <dbReference type="NCBI Taxonomy" id="34506"/>
    <lineage>
        <taxon>Eukaryota</taxon>
        <taxon>Metazoa</taxon>
        <taxon>Ecdysozoa</taxon>
        <taxon>Nematoda</taxon>
        <taxon>Chromadorea</taxon>
        <taxon>Rhabditida</taxon>
        <taxon>Tylenchina</taxon>
        <taxon>Panagrolaimomorpha</taxon>
        <taxon>Strongyloidoidea</taxon>
        <taxon>Strongyloididae</taxon>
        <taxon>Strongyloides</taxon>
    </lineage>
</organism>
<gene>
    <name evidence="1 3 4" type="ORF">SRAE_2000333800</name>
</gene>
<evidence type="ECO:0000313" key="1">
    <source>
        <dbReference type="EMBL" id="CEF68683.1"/>
    </source>
</evidence>
<protein>
    <submittedName>
        <fullName evidence="3">Methyl methanesulfonate-sensitivity protein 22-like</fullName>
    </submittedName>
</protein>
<name>A0A090LKM6_STRRB</name>
<keyword evidence="2" id="KW-1185">Reference proteome</keyword>
<evidence type="ECO:0000313" key="3">
    <source>
        <dbReference type="WBParaSite" id="SRAE_2000333800.1"/>
    </source>
</evidence>
<dbReference type="EMBL" id="LN609529">
    <property type="protein sequence ID" value="CEF68683.1"/>
    <property type="molecule type" value="Genomic_DNA"/>
</dbReference>
<reference evidence="3" key="2">
    <citation type="submission" date="2020-12" db="UniProtKB">
        <authorList>
            <consortium name="WormBaseParasite"/>
        </authorList>
    </citation>
    <scope>IDENTIFICATION</scope>
</reference>
<dbReference type="CTD" id="36381053"/>
<dbReference type="AlphaFoldDB" id="A0A090LKM6"/>
<dbReference type="WormBase" id="SRAE_2000333800">
    <property type="protein sequence ID" value="SRP06776"/>
    <property type="gene ID" value="WBGene00263560"/>
</dbReference>
<reference evidence="1 2" key="1">
    <citation type="submission" date="2014-09" db="EMBL/GenBank/DDBJ databases">
        <authorList>
            <person name="Martin A.A."/>
        </authorList>
    </citation>
    <scope>NUCLEOTIDE SEQUENCE</scope>
    <source>
        <strain evidence="2">ED321</strain>
        <strain evidence="1">ED321 Heterogonic</strain>
    </source>
</reference>
<dbReference type="GeneID" id="36381053"/>
<proteinExistence type="predicted"/>
<sequence length="886" mass="104556">MSQELNLKNSSSTFVDWEKKDFLECKIYVPEEALNLIDDNSDNLCSNIPNSIVIFDDEIKSDFEFKISNERKKNLLSDVKKFLKYLKYLAYEFIEENSLASFKKICEFLLKCLYHMGDIVENMMGVRIYDNIHENVKFHLYIIFYSSIIEIFSFPTEETLDKIYLEDGLILLPKLLNVVIEGYLIGLAWFTDKLIVTPLCTCFHNSIYQISKKNFKEFWKHVDRTIQIVSQCQITKIKESDIYEEFVISLYNSNKKLTPACFFILLEVLHNFYKSLCLFVNINSQLCFPLRMITKNVFPSLVQTRKENLSVYLFTIYEMLLNKPVKEYEYCDTLITYSIHALIPTFNESSIDNILENIFDSEDIYTLHCNLKNFYSEDKYIYGKNQHSWCVFVKLILLISKNTNVWTKNESKIFHLLNIRRLKQVTNETLKKLVLLYFGIHFLQRGDHFKNISQLLYYDVDKCDIENRILRLRLYAILVVEKELNNVKKNTEYIESFKKFAISIVNCISMLPECIKIDKFLYEMCNVKSCLETTLTSLTEIYRGNINAFLDIFNTNESLILWHSCWKSLIEYWSNPRKYFLDKIDLTLYNVISSQLKFVSQEIPADLSKYFEVILLKCNDKFTFKRIPKDDLIKLIELYLKLVNDLKIFSRHSNFISVWFCILLTYNETPKIKKDKIYSISAQLCNFVGDEFTTADEFLENPSIENLNEGNKYLINYVFSGIKSISDVNNVLAKQLISHILSNDFCEIIKESFKNDNYEKTDLFIYFTVELFSNLTQLLTSMQQNVLLVKSLLIKCSQTFLETTIEILKNKKVYESKILIDNIIIPLLFSFFKLNLKDMDYLKKLTIKIIHLGIKDEYFINYKFKELFSTFPCASSLILDAKALNY</sequence>
<accession>A0A090LKM6</accession>
<dbReference type="WBParaSite" id="SRAE_2000333800.1">
    <property type="protein sequence ID" value="SRAE_2000333800.1"/>
    <property type="gene ID" value="WBGene00263560"/>
</dbReference>
<evidence type="ECO:0000313" key="4">
    <source>
        <dbReference type="WormBase" id="SRAE_2000333800"/>
    </source>
</evidence>
<evidence type="ECO:0000313" key="2">
    <source>
        <dbReference type="Proteomes" id="UP000035682"/>
    </source>
</evidence>